<dbReference type="Gene3D" id="2.10.25.10">
    <property type="entry name" value="Laminin"/>
    <property type="match status" value="2"/>
</dbReference>
<evidence type="ECO:0000259" key="6">
    <source>
        <dbReference type="PROSITE" id="PS51233"/>
    </source>
</evidence>
<organism evidence="7 8">
    <name type="scientific">Electrophorus electricus</name>
    <name type="common">Electric eel</name>
    <name type="synonym">Gymnotus electricus</name>
    <dbReference type="NCBI Taxonomy" id="8005"/>
    <lineage>
        <taxon>Eukaryota</taxon>
        <taxon>Metazoa</taxon>
        <taxon>Chordata</taxon>
        <taxon>Craniata</taxon>
        <taxon>Vertebrata</taxon>
        <taxon>Euteleostomi</taxon>
        <taxon>Actinopterygii</taxon>
        <taxon>Neopterygii</taxon>
        <taxon>Teleostei</taxon>
        <taxon>Ostariophysi</taxon>
        <taxon>Gymnotiformes</taxon>
        <taxon>Gymnotoidei</taxon>
        <taxon>Gymnotidae</taxon>
        <taxon>Electrophorus</taxon>
    </lineage>
</organism>
<reference evidence="7" key="3">
    <citation type="submission" date="2025-09" db="UniProtKB">
        <authorList>
            <consortium name="Ensembl"/>
        </authorList>
    </citation>
    <scope>IDENTIFICATION</scope>
</reference>
<dbReference type="InterPro" id="IPR001846">
    <property type="entry name" value="VWF_type-D"/>
</dbReference>
<dbReference type="InterPro" id="IPR014853">
    <property type="entry name" value="VWF/SSPO/ZAN-like_Cys-rich_dom"/>
</dbReference>
<dbReference type="Pfam" id="PF00094">
    <property type="entry name" value="VWD"/>
    <property type="match status" value="3"/>
</dbReference>
<dbReference type="Pfam" id="PF12714">
    <property type="entry name" value="TILa"/>
    <property type="match status" value="1"/>
</dbReference>
<dbReference type="GeneTree" id="ENSGT00950000183155"/>
<dbReference type="AlphaFoldDB" id="A0AAY5EFW7"/>
<proteinExistence type="predicted"/>
<sequence length="742" mass="81319">MSCQNHQCGRQETCGLYNGVRGCRPTSYSTCLVEGLGTYHTFDGVMFSYPGACGLTLTRVMGPSQLPNFEVTVQKVPRGPQDFIRVLRFDAEGTQVSIEMADGGKAQVSSLFTLDTKLFQCFLMAFADEFYSPVGVLLNDSRVFGDSWRDGSLSAYCVESAGIWQTGYYQNTSQFTQNCSIMASARGPFAQCHSSLDPRQWVADCTHSLEQTGGARESLCEVLRGYSVLCQQNGIRVGEWRNITKCEFPCPVNSHYELCGTSCPAACPSLSFPFLCTQHCQEGCQCNDGFLLSGERCVPPTGCGCLHEGRYRQGGDIVGGEFGCHPQPRATCSASGDPHYISFDGRTFDFQGTCQYILATVCNNTRRLPYFQVSARNEAWNGLPVSITAEVYVNVSGHLHVEHGGMVIRPSYIEAHPYVVIIYMVGVSYDGSWVVRITVPANYSGVTCGLCGNYNGQTRDDFLTRSGALGTSASQFGASWKVQNDTLCSDGCGDSCPSCPDQTRARTQCEILRDRQGPFGFCHAYVGPEAYFNNCAFDVCLSGYSNDVLCRSIQTYVSACQSAKATIYPWRQNTTCRKSLGCPVNSHYELCGTDCGHTCASSVDAVCERTCSEGCFCNEGFVRSGGLCVPVEQCGCLYNGLYFHVGSYILQLIICVFFQIGNQFWTPGCFQHCECFAPNDLRCLSTSCSPTEECAVRNGQRGCYSQMSSCMVWGDPHYLTFDGALATFQARMSCFMALFSLI</sequence>
<reference evidence="7" key="2">
    <citation type="submission" date="2025-08" db="UniProtKB">
        <authorList>
            <consortium name="Ensembl"/>
        </authorList>
    </citation>
    <scope>IDENTIFICATION</scope>
</reference>
<dbReference type="InterPro" id="IPR052749">
    <property type="entry name" value="Alpha-tectorin"/>
</dbReference>
<dbReference type="InterPro" id="IPR002919">
    <property type="entry name" value="TIL_dom"/>
</dbReference>
<dbReference type="Proteomes" id="UP000314983">
    <property type="component" value="Chromosome 4"/>
</dbReference>
<dbReference type="PANTHER" id="PTHR46160:SF9">
    <property type="entry name" value="PROTEIN PRY2-RELATED"/>
    <property type="match status" value="1"/>
</dbReference>
<keyword evidence="8" id="KW-1185">Reference proteome</keyword>
<dbReference type="GO" id="GO:0016020">
    <property type="term" value="C:membrane"/>
    <property type="evidence" value="ECO:0007669"/>
    <property type="project" value="UniProtKB-SubCell"/>
</dbReference>
<dbReference type="PROSITE" id="PS51233">
    <property type="entry name" value="VWFD"/>
    <property type="match status" value="2"/>
</dbReference>
<feature type="domain" description="VWFD" evidence="6">
    <location>
        <begin position="708"/>
        <end position="742"/>
    </location>
</feature>
<evidence type="ECO:0000313" key="7">
    <source>
        <dbReference type="Ensembl" id="ENSEEEP00000055302.1"/>
    </source>
</evidence>
<dbReference type="CDD" id="cd19941">
    <property type="entry name" value="TIL"/>
    <property type="match status" value="2"/>
</dbReference>
<keyword evidence="3" id="KW-0472">Membrane</keyword>
<dbReference type="SMART" id="SM00216">
    <property type="entry name" value="VWD"/>
    <property type="match status" value="1"/>
</dbReference>
<protein>
    <recommendedName>
        <fullName evidence="6">VWFD domain-containing protein</fullName>
    </recommendedName>
</protein>
<keyword evidence="4" id="KW-1015">Disulfide bond</keyword>
<dbReference type="PANTHER" id="PTHR46160">
    <property type="entry name" value="ALPHA-TECTORIN-RELATED"/>
    <property type="match status" value="1"/>
</dbReference>
<name>A0AAY5EFW7_ELEEL</name>
<dbReference type="FunFam" id="2.10.25.10:FF:000055">
    <property type="entry name" value="alpha-tectorin isoform X1"/>
    <property type="match status" value="2"/>
</dbReference>
<dbReference type="InterPro" id="IPR036084">
    <property type="entry name" value="Ser_inhib-like_sf"/>
</dbReference>
<evidence type="ECO:0000256" key="1">
    <source>
        <dbReference type="ARBA" id="ARBA00004370"/>
    </source>
</evidence>
<dbReference type="InterPro" id="IPR025615">
    <property type="entry name" value="TILa_dom"/>
</dbReference>
<keyword evidence="5" id="KW-0325">Glycoprotein</keyword>
<evidence type="ECO:0000256" key="2">
    <source>
        <dbReference type="ARBA" id="ARBA00022729"/>
    </source>
</evidence>
<dbReference type="SUPFAM" id="SSF57567">
    <property type="entry name" value="Serine protease inhibitors"/>
    <property type="match status" value="2"/>
</dbReference>
<comment type="subcellular location">
    <subcellularLocation>
        <location evidence="1">Membrane</location>
    </subcellularLocation>
</comment>
<dbReference type="Pfam" id="PF08742">
    <property type="entry name" value="C8"/>
    <property type="match status" value="2"/>
</dbReference>
<feature type="domain" description="VWFD" evidence="6">
    <location>
        <begin position="330"/>
        <end position="489"/>
    </location>
</feature>
<dbReference type="SMART" id="SM00832">
    <property type="entry name" value="C8"/>
    <property type="match status" value="2"/>
</dbReference>
<keyword evidence="2" id="KW-0732">Signal</keyword>
<reference evidence="7 8" key="1">
    <citation type="submission" date="2020-05" db="EMBL/GenBank/DDBJ databases">
        <title>Electrophorus electricus (electric eel) genome, fEleEle1, primary haplotype.</title>
        <authorList>
            <person name="Myers G."/>
            <person name="Meyer A."/>
            <person name="Fedrigo O."/>
            <person name="Formenti G."/>
            <person name="Rhie A."/>
            <person name="Tracey A."/>
            <person name="Sims Y."/>
            <person name="Jarvis E.D."/>
        </authorList>
    </citation>
    <scope>NUCLEOTIDE SEQUENCE [LARGE SCALE GENOMIC DNA]</scope>
</reference>
<evidence type="ECO:0000256" key="5">
    <source>
        <dbReference type="ARBA" id="ARBA00023180"/>
    </source>
</evidence>
<dbReference type="Ensembl" id="ENSEEET00000066096.1">
    <property type="protein sequence ID" value="ENSEEEP00000055302.1"/>
    <property type="gene ID" value="ENSEEEG00000024836.1"/>
</dbReference>
<dbReference type="Pfam" id="PF01826">
    <property type="entry name" value="TIL"/>
    <property type="match status" value="2"/>
</dbReference>
<evidence type="ECO:0000256" key="4">
    <source>
        <dbReference type="ARBA" id="ARBA00023157"/>
    </source>
</evidence>
<evidence type="ECO:0000256" key="3">
    <source>
        <dbReference type="ARBA" id="ARBA00023136"/>
    </source>
</evidence>
<evidence type="ECO:0000313" key="8">
    <source>
        <dbReference type="Proteomes" id="UP000314983"/>
    </source>
</evidence>
<accession>A0AAY5EFW7</accession>